<feature type="domain" description="Phostensin/Taperin PP1-binding" evidence="2">
    <location>
        <begin position="30"/>
        <end position="104"/>
    </location>
</feature>
<evidence type="ECO:0000259" key="2">
    <source>
        <dbReference type="Pfam" id="PF13914"/>
    </source>
</evidence>
<feature type="region of interest" description="Disordered" evidence="1">
    <location>
        <begin position="93"/>
        <end position="133"/>
    </location>
</feature>
<evidence type="ECO:0000313" key="4">
    <source>
        <dbReference type="Proteomes" id="UP000472260"/>
    </source>
</evidence>
<dbReference type="Proteomes" id="UP000472260">
    <property type="component" value="Unassembled WGS sequence"/>
</dbReference>
<feature type="compositionally biased region" description="Polar residues" evidence="1">
    <location>
        <begin position="93"/>
        <end position="105"/>
    </location>
</feature>
<dbReference type="PANTHER" id="PTHR21685:SF1">
    <property type="entry name" value="TAPERIN"/>
    <property type="match status" value="1"/>
</dbReference>
<sequence length="133" mass="14528">GERLFGFTRTPIKPVSPIMSCGDLRVLRQEPGQESPRMPAPYTHLGTLIKKRYPAAEEIKVIGGYLSLGRSCLSKTGSTGKKLKISFNESSLQSTFEYPSENSVWDSGEDEEEGEEKGGEDDGGIINMSTIVV</sequence>
<dbReference type="PANTHER" id="PTHR21685">
    <property type="entry name" value="TON-B BOX DOMAIN"/>
    <property type="match status" value="1"/>
</dbReference>
<reference evidence="3" key="2">
    <citation type="submission" date="2025-09" db="UniProtKB">
        <authorList>
            <consortium name="Ensembl"/>
        </authorList>
    </citation>
    <scope>IDENTIFICATION</scope>
</reference>
<dbReference type="InterPro" id="IPR025907">
    <property type="entry name" value="Phostensin/Taperin_PP1-bd_dom"/>
</dbReference>
<proteinExistence type="predicted"/>
<keyword evidence="4" id="KW-1185">Reference proteome</keyword>
<protein>
    <submittedName>
        <fullName evidence="3">Taperin</fullName>
    </submittedName>
</protein>
<name>A0A671S531_9TELE</name>
<accession>A0A671S531</accession>
<dbReference type="GO" id="GO:0019902">
    <property type="term" value="F:phosphatase binding"/>
    <property type="evidence" value="ECO:0007669"/>
    <property type="project" value="InterPro"/>
</dbReference>
<reference evidence="3" key="1">
    <citation type="submission" date="2025-08" db="UniProtKB">
        <authorList>
            <consortium name="Ensembl"/>
        </authorList>
    </citation>
    <scope>IDENTIFICATION</scope>
</reference>
<dbReference type="InterPro" id="IPR026671">
    <property type="entry name" value="PPP1R18/Tprn"/>
</dbReference>
<evidence type="ECO:0000313" key="3">
    <source>
        <dbReference type="Ensembl" id="ENSSANP00000090850.1"/>
    </source>
</evidence>
<evidence type="ECO:0000256" key="1">
    <source>
        <dbReference type="SAM" id="MobiDB-lite"/>
    </source>
</evidence>
<dbReference type="Pfam" id="PF13914">
    <property type="entry name" value="Phostensin"/>
    <property type="match status" value="1"/>
</dbReference>
<dbReference type="Ensembl" id="ENSSANT00000096505.1">
    <property type="protein sequence ID" value="ENSSANP00000090850.1"/>
    <property type="gene ID" value="ENSSANG00000044911.1"/>
</dbReference>
<dbReference type="AlphaFoldDB" id="A0A671S531"/>
<feature type="compositionally biased region" description="Acidic residues" evidence="1">
    <location>
        <begin position="107"/>
        <end position="123"/>
    </location>
</feature>
<organism evidence="3 4">
    <name type="scientific">Sinocyclocheilus anshuiensis</name>
    <dbReference type="NCBI Taxonomy" id="1608454"/>
    <lineage>
        <taxon>Eukaryota</taxon>
        <taxon>Metazoa</taxon>
        <taxon>Chordata</taxon>
        <taxon>Craniata</taxon>
        <taxon>Vertebrata</taxon>
        <taxon>Euteleostomi</taxon>
        <taxon>Actinopterygii</taxon>
        <taxon>Neopterygii</taxon>
        <taxon>Teleostei</taxon>
        <taxon>Ostariophysi</taxon>
        <taxon>Cypriniformes</taxon>
        <taxon>Cyprinidae</taxon>
        <taxon>Cyprininae</taxon>
        <taxon>Sinocyclocheilus</taxon>
    </lineage>
</organism>